<comment type="caution">
    <text evidence="2">The sequence shown here is derived from an EMBL/GenBank/DDBJ whole genome shotgun (WGS) entry which is preliminary data.</text>
</comment>
<dbReference type="EMBL" id="JAMWYS010000024">
    <property type="protein sequence ID" value="MCO4292543.1"/>
    <property type="molecule type" value="Genomic_DNA"/>
</dbReference>
<feature type="transmembrane region" description="Helical" evidence="1">
    <location>
        <begin position="12"/>
        <end position="32"/>
    </location>
</feature>
<name>A0A9X2F8L5_9SPHI</name>
<evidence type="ECO:0000313" key="2">
    <source>
        <dbReference type="EMBL" id="MCO4292543.1"/>
    </source>
</evidence>
<evidence type="ECO:0000256" key="1">
    <source>
        <dbReference type="SAM" id="Phobius"/>
    </source>
</evidence>
<gene>
    <name evidence="2" type="ORF">NF867_06700</name>
</gene>
<keyword evidence="1" id="KW-1133">Transmembrane helix</keyword>
<feature type="transmembrane region" description="Helical" evidence="1">
    <location>
        <begin position="75"/>
        <end position="96"/>
    </location>
</feature>
<evidence type="ECO:0000313" key="3">
    <source>
        <dbReference type="Proteomes" id="UP001155182"/>
    </source>
</evidence>
<dbReference type="RefSeq" id="WP_252587028.1">
    <property type="nucleotide sequence ID" value="NZ_JAMWYS010000024.1"/>
</dbReference>
<keyword evidence="1" id="KW-0812">Transmembrane</keyword>
<sequence length="133" mass="15354">MTTAKQLYQKYKTLMPALILTGLCAYTLLTFIRGTVEISGFNLEFNLTKKHYGAFIAVAISLISYFAFRQFFNYILAFTLLLGLFCIINFTPFDFIWPLEIGSFKINFQPTAFLVGIFAIILNFKDLKTFFYT</sequence>
<keyword evidence="1" id="KW-0472">Membrane</keyword>
<dbReference type="Proteomes" id="UP001155182">
    <property type="component" value="Unassembled WGS sequence"/>
</dbReference>
<organism evidence="2 3">
    <name type="scientific">Solitalea agri</name>
    <dbReference type="NCBI Taxonomy" id="2953739"/>
    <lineage>
        <taxon>Bacteria</taxon>
        <taxon>Pseudomonadati</taxon>
        <taxon>Bacteroidota</taxon>
        <taxon>Sphingobacteriia</taxon>
        <taxon>Sphingobacteriales</taxon>
        <taxon>Sphingobacteriaceae</taxon>
        <taxon>Solitalea</taxon>
    </lineage>
</organism>
<protein>
    <submittedName>
        <fullName evidence="2">Uncharacterized protein</fullName>
    </submittedName>
</protein>
<accession>A0A9X2F8L5</accession>
<feature type="transmembrane region" description="Helical" evidence="1">
    <location>
        <begin position="52"/>
        <end position="68"/>
    </location>
</feature>
<keyword evidence="3" id="KW-1185">Reference proteome</keyword>
<proteinExistence type="predicted"/>
<reference evidence="2" key="1">
    <citation type="submission" date="2022-06" db="EMBL/GenBank/DDBJ databases">
        <title>Solitalea sp. MAHUQ-68 isolated from rhizospheric soil.</title>
        <authorList>
            <person name="Huq M.A."/>
        </authorList>
    </citation>
    <scope>NUCLEOTIDE SEQUENCE</scope>
    <source>
        <strain evidence="2">MAHUQ-68</strain>
    </source>
</reference>
<dbReference type="AlphaFoldDB" id="A0A9X2F8L5"/>
<feature type="transmembrane region" description="Helical" evidence="1">
    <location>
        <begin position="108"/>
        <end position="124"/>
    </location>
</feature>